<proteinExistence type="predicted"/>
<keyword evidence="2" id="KW-1185">Reference proteome</keyword>
<sequence>MPSLRDRANLRAQIDRAVSCGVAGLAERNIAGVLERDGIGGVPRDGERHLAA</sequence>
<protein>
    <submittedName>
        <fullName evidence="1">Uncharacterized protein</fullName>
    </submittedName>
</protein>
<evidence type="ECO:0000313" key="1">
    <source>
        <dbReference type="EMBL" id="MET3596920.1"/>
    </source>
</evidence>
<evidence type="ECO:0000313" key="2">
    <source>
        <dbReference type="Proteomes" id="UP001549036"/>
    </source>
</evidence>
<gene>
    <name evidence="1" type="ORF">ABID26_006344</name>
</gene>
<dbReference type="RefSeq" id="WP_354417533.1">
    <property type="nucleotide sequence ID" value="NZ_JBEPLM010000018.1"/>
</dbReference>
<dbReference type="Proteomes" id="UP001549036">
    <property type="component" value="Unassembled WGS sequence"/>
</dbReference>
<reference evidence="1 2" key="1">
    <citation type="submission" date="2024-06" db="EMBL/GenBank/DDBJ databases">
        <title>Genomic Encyclopedia of Type Strains, Phase IV (KMG-IV): sequencing the most valuable type-strain genomes for metagenomic binning, comparative biology and taxonomic classification.</title>
        <authorList>
            <person name="Goeker M."/>
        </authorList>
    </citation>
    <scope>NUCLEOTIDE SEQUENCE [LARGE SCALE GENOMIC DNA]</scope>
    <source>
        <strain evidence="1 2">DSM 29846</strain>
    </source>
</reference>
<dbReference type="EMBL" id="JBEPLM010000018">
    <property type="protein sequence ID" value="MET3596920.1"/>
    <property type="molecule type" value="Genomic_DNA"/>
</dbReference>
<accession>A0ABV2I1W9</accession>
<name>A0ABV2I1W9_9HYPH</name>
<comment type="caution">
    <text evidence="1">The sequence shown here is derived from an EMBL/GenBank/DDBJ whole genome shotgun (WGS) entry which is preliminary data.</text>
</comment>
<organism evidence="1 2">
    <name type="scientific">Mesorhizobium shonense</name>
    <dbReference type="NCBI Taxonomy" id="1209948"/>
    <lineage>
        <taxon>Bacteria</taxon>
        <taxon>Pseudomonadati</taxon>
        <taxon>Pseudomonadota</taxon>
        <taxon>Alphaproteobacteria</taxon>
        <taxon>Hyphomicrobiales</taxon>
        <taxon>Phyllobacteriaceae</taxon>
        <taxon>Mesorhizobium</taxon>
    </lineage>
</organism>